<dbReference type="EMBL" id="UYJE01010557">
    <property type="protein sequence ID" value="VDI84293.1"/>
    <property type="molecule type" value="Genomic_DNA"/>
</dbReference>
<comment type="caution">
    <text evidence="1">The sequence shown here is derived from an EMBL/GenBank/DDBJ whole genome shotgun (WGS) entry which is preliminary data.</text>
</comment>
<keyword evidence="2" id="KW-1185">Reference proteome</keyword>
<dbReference type="AlphaFoldDB" id="A0A8B6HT74"/>
<reference evidence="1" key="1">
    <citation type="submission" date="2018-11" db="EMBL/GenBank/DDBJ databases">
        <authorList>
            <person name="Alioto T."/>
            <person name="Alioto T."/>
        </authorList>
    </citation>
    <scope>NUCLEOTIDE SEQUENCE</scope>
</reference>
<proteinExistence type="predicted"/>
<evidence type="ECO:0000313" key="2">
    <source>
        <dbReference type="Proteomes" id="UP000596742"/>
    </source>
</evidence>
<dbReference type="Proteomes" id="UP000596742">
    <property type="component" value="Unassembled WGS sequence"/>
</dbReference>
<protein>
    <submittedName>
        <fullName evidence="1">Uncharacterized protein</fullName>
    </submittedName>
</protein>
<organism evidence="1 2">
    <name type="scientific">Mytilus galloprovincialis</name>
    <name type="common">Mediterranean mussel</name>
    <dbReference type="NCBI Taxonomy" id="29158"/>
    <lineage>
        <taxon>Eukaryota</taxon>
        <taxon>Metazoa</taxon>
        <taxon>Spiralia</taxon>
        <taxon>Lophotrochozoa</taxon>
        <taxon>Mollusca</taxon>
        <taxon>Bivalvia</taxon>
        <taxon>Autobranchia</taxon>
        <taxon>Pteriomorphia</taxon>
        <taxon>Mytilida</taxon>
        <taxon>Mytiloidea</taxon>
        <taxon>Mytilidae</taxon>
        <taxon>Mytilinae</taxon>
        <taxon>Mytilus</taxon>
    </lineage>
</organism>
<sequence length="230" mass="26474">MFRRIAMLVIQEQIRPTKFARKWRRKAKTKTELESTLKERETKLKCVKPKMLTKSQSFITKGSAKLTTNTASETSVPTVTTFNKSFSKSNTPRSPKKEKVKYSNEIFDDVMAEIKKYAKISETKAQPDPIPNALVFDLGGSHASHEDVYHQLKCLLFSNKECRMKSLQYFPMSFRWIILLDSQKSRDVLAGSVIIVNGIRVTLRRYDDIIALEYKKSSRASGFIDTVKDY</sequence>
<evidence type="ECO:0000313" key="1">
    <source>
        <dbReference type="EMBL" id="VDI84293.1"/>
    </source>
</evidence>
<name>A0A8B6HT74_MYTGA</name>
<gene>
    <name evidence="1" type="ORF">MGAL_10B066237</name>
</gene>
<accession>A0A8B6HT74</accession>
<dbReference type="OrthoDB" id="6076093at2759"/>